<dbReference type="Proteomes" id="UP001482620">
    <property type="component" value="Unassembled WGS sequence"/>
</dbReference>
<keyword evidence="3 9" id="KW-0812">Transmembrane</keyword>
<dbReference type="PRINTS" id="PR00248">
    <property type="entry name" value="GPCRMGR"/>
</dbReference>
<feature type="transmembrane region" description="Helical" evidence="9">
    <location>
        <begin position="208"/>
        <end position="229"/>
    </location>
</feature>
<evidence type="ECO:0000313" key="12">
    <source>
        <dbReference type="Proteomes" id="UP001482620"/>
    </source>
</evidence>
<dbReference type="PROSITE" id="PS00981">
    <property type="entry name" value="G_PROTEIN_RECEP_F3_3"/>
    <property type="match status" value="1"/>
</dbReference>
<name>A0ABV0TG13_9TELE</name>
<evidence type="ECO:0000256" key="9">
    <source>
        <dbReference type="SAM" id="Phobius"/>
    </source>
</evidence>
<feature type="transmembrane region" description="Helical" evidence="9">
    <location>
        <begin position="161"/>
        <end position="180"/>
    </location>
</feature>
<keyword evidence="4 9" id="KW-1133">Transmembrane helix</keyword>
<feature type="transmembrane region" description="Helical" evidence="9">
    <location>
        <begin position="50"/>
        <end position="72"/>
    </location>
</feature>
<comment type="caution">
    <text evidence="11">The sequence shown here is derived from an EMBL/GenBank/DDBJ whole genome shotgun (WGS) entry which is preliminary data.</text>
</comment>
<dbReference type="Gene3D" id="2.10.50.30">
    <property type="entry name" value="GPCR, family 3, nine cysteines domain"/>
    <property type="match status" value="1"/>
</dbReference>
<dbReference type="EMBL" id="JAHRIQ010035016">
    <property type="protein sequence ID" value="MEQ2231829.1"/>
    <property type="molecule type" value="Genomic_DNA"/>
</dbReference>
<evidence type="ECO:0000259" key="10">
    <source>
        <dbReference type="PROSITE" id="PS50259"/>
    </source>
</evidence>
<protein>
    <recommendedName>
        <fullName evidence="10">G-protein coupled receptors family 3 profile domain-containing protein</fullName>
    </recommendedName>
</protein>
<dbReference type="InterPro" id="IPR000337">
    <property type="entry name" value="GPCR_3"/>
</dbReference>
<accession>A0ABV0TG13</accession>
<evidence type="ECO:0000256" key="7">
    <source>
        <dbReference type="ARBA" id="ARBA00023180"/>
    </source>
</evidence>
<dbReference type="InterPro" id="IPR004073">
    <property type="entry name" value="GPCR_3_vmron_rcpt_2"/>
</dbReference>
<organism evidence="11 12">
    <name type="scientific">Ilyodon furcidens</name>
    <name type="common">goldbreast splitfin</name>
    <dbReference type="NCBI Taxonomy" id="33524"/>
    <lineage>
        <taxon>Eukaryota</taxon>
        <taxon>Metazoa</taxon>
        <taxon>Chordata</taxon>
        <taxon>Craniata</taxon>
        <taxon>Vertebrata</taxon>
        <taxon>Euteleostomi</taxon>
        <taxon>Actinopterygii</taxon>
        <taxon>Neopterygii</taxon>
        <taxon>Teleostei</taxon>
        <taxon>Neoteleostei</taxon>
        <taxon>Acanthomorphata</taxon>
        <taxon>Ovalentaria</taxon>
        <taxon>Atherinomorphae</taxon>
        <taxon>Cyprinodontiformes</taxon>
        <taxon>Goodeidae</taxon>
        <taxon>Ilyodon</taxon>
    </lineage>
</organism>
<gene>
    <name evidence="11" type="ORF">ILYODFUR_004690</name>
</gene>
<dbReference type="Pfam" id="PF00003">
    <property type="entry name" value="7tm_3"/>
    <property type="match status" value="1"/>
</dbReference>
<evidence type="ECO:0000256" key="6">
    <source>
        <dbReference type="ARBA" id="ARBA00023136"/>
    </source>
</evidence>
<reference evidence="11 12" key="1">
    <citation type="submission" date="2021-06" db="EMBL/GenBank/DDBJ databases">
        <authorList>
            <person name="Palmer J.M."/>
        </authorList>
    </citation>
    <scope>NUCLEOTIDE SEQUENCE [LARGE SCALE GENOMIC DNA]</scope>
    <source>
        <strain evidence="12">if_2019</strain>
        <tissue evidence="11">Muscle</tissue>
    </source>
</reference>
<dbReference type="InterPro" id="IPR017978">
    <property type="entry name" value="GPCR_3_C"/>
</dbReference>
<dbReference type="PROSITE" id="PS50259">
    <property type="entry name" value="G_PROTEIN_RECEP_F3_4"/>
    <property type="match status" value="1"/>
</dbReference>
<proteinExistence type="predicted"/>
<feature type="transmembrane region" description="Helical" evidence="9">
    <location>
        <begin position="241"/>
        <end position="261"/>
    </location>
</feature>
<comment type="subcellular location">
    <subcellularLocation>
        <location evidence="1">Cell membrane</location>
        <topology evidence="1">Multi-pass membrane protein</topology>
    </subcellularLocation>
</comment>
<dbReference type="InterPro" id="IPR017979">
    <property type="entry name" value="GPCR_3_CS"/>
</dbReference>
<keyword evidence="8" id="KW-0807">Transducer</keyword>
<keyword evidence="12" id="KW-1185">Reference proteome</keyword>
<keyword evidence="6 9" id="KW-0472">Membrane</keyword>
<sequence length="318" mass="36035">MPCPAGEITILTESLQCLKCPPEYWSNNDRDACIPKPVEFLAYNEILGKVLTICSLLGIFLTMITTLIFFTYKETPLVRANNSELSFLLLFSLTLCFLCSLTFIGRPTEWSCKLRHTAFGMTFVLCMSCVLGKTMVVLIAFRATLPGSNIMKWFGPVQQRFSILTFTLIQVLICVLWLTISPPFPFMNLELYEDRIVLQCDLGSHTGFYVALGYIGFLAVLCFVLAFLARKLPDNFNEAKFITFSMLIFCSVWITFIPAYISSPGKLSDAVEIFAILASTYGVLFCIFLPKCFIILFRPEQNTKRHIMGKTVKTDLQY</sequence>
<feature type="transmembrane region" description="Helical" evidence="9">
    <location>
        <begin position="84"/>
        <end position="105"/>
    </location>
</feature>
<feature type="transmembrane region" description="Helical" evidence="9">
    <location>
        <begin position="117"/>
        <end position="141"/>
    </location>
</feature>
<dbReference type="InterPro" id="IPR038550">
    <property type="entry name" value="GPCR_3_9-Cys_sf"/>
</dbReference>
<keyword evidence="2" id="KW-1003">Cell membrane</keyword>
<feature type="transmembrane region" description="Helical" evidence="9">
    <location>
        <begin position="273"/>
        <end position="297"/>
    </location>
</feature>
<evidence type="ECO:0000256" key="4">
    <source>
        <dbReference type="ARBA" id="ARBA00022989"/>
    </source>
</evidence>
<evidence type="ECO:0000256" key="5">
    <source>
        <dbReference type="ARBA" id="ARBA00023040"/>
    </source>
</evidence>
<dbReference type="PANTHER" id="PTHR24061">
    <property type="entry name" value="CALCIUM-SENSING RECEPTOR-RELATED"/>
    <property type="match status" value="1"/>
</dbReference>
<keyword evidence="5" id="KW-0675">Receptor</keyword>
<feature type="domain" description="G-protein coupled receptors family 3 profile" evidence="10">
    <location>
        <begin position="47"/>
        <end position="311"/>
    </location>
</feature>
<dbReference type="InterPro" id="IPR000068">
    <property type="entry name" value="GPCR_3_Ca_sens_rcpt-rel"/>
</dbReference>
<evidence type="ECO:0000256" key="3">
    <source>
        <dbReference type="ARBA" id="ARBA00022692"/>
    </source>
</evidence>
<keyword evidence="7" id="KW-0325">Glycoprotein</keyword>
<dbReference type="PRINTS" id="PR01535">
    <property type="entry name" value="VOMERONASL2R"/>
</dbReference>
<evidence type="ECO:0000256" key="1">
    <source>
        <dbReference type="ARBA" id="ARBA00004651"/>
    </source>
</evidence>
<evidence type="ECO:0000313" key="11">
    <source>
        <dbReference type="EMBL" id="MEQ2231829.1"/>
    </source>
</evidence>
<dbReference type="PANTHER" id="PTHR24061:SF528">
    <property type="entry name" value="C-FAMILY ODORANT RECEPTOR OLFCD2-RELATED"/>
    <property type="match status" value="1"/>
</dbReference>
<keyword evidence="5" id="KW-0297">G-protein coupled receptor</keyword>
<dbReference type="CDD" id="cd15283">
    <property type="entry name" value="7tmC_V2R_pheromone"/>
    <property type="match status" value="1"/>
</dbReference>
<evidence type="ECO:0000256" key="8">
    <source>
        <dbReference type="ARBA" id="ARBA00023224"/>
    </source>
</evidence>
<evidence type="ECO:0000256" key="2">
    <source>
        <dbReference type="ARBA" id="ARBA00022475"/>
    </source>
</evidence>